<name>A0A9X2XAF0_9HYPH</name>
<keyword evidence="2" id="KW-1185">Reference proteome</keyword>
<dbReference type="InterPro" id="IPR036388">
    <property type="entry name" value="WH-like_DNA-bd_sf"/>
</dbReference>
<evidence type="ECO:0008006" key="3">
    <source>
        <dbReference type="Google" id="ProtNLM"/>
    </source>
</evidence>
<gene>
    <name evidence="1" type="ORF">NYR54_12205</name>
</gene>
<reference evidence="1" key="1">
    <citation type="submission" date="2022-08" db="EMBL/GenBank/DDBJ databases">
        <title>Chelativorans sichuanense sp. nov., a paraffin oil-degrading bacterium isolated from a mixture of oil-based drill cuttings and paddy soil.</title>
        <authorList>
            <person name="Yu J."/>
            <person name="Liu H."/>
            <person name="Chen Q."/>
        </authorList>
    </citation>
    <scope>NUCLEOTIDE SEQUENCE</scope>
    <source>
        <strain evidence="1">SCAU 2101</strain>
    </source>
</reference>
<dbReference type="EMBL" id="JAODNV010000012">
    <property type="protein sequence ID" value="MCT8991046.1"/>
    <property type="molecule type" value="Genomic_DNA"/>
</dbReference>
<accession>A0A9X2XAF0</accession>
<protein>
    <recommendedName>
        <fullName evidence="3">Transcriptional regulator</fullName>
    </recommendedName>
</protein>
<dbReference type="Proteomes" id="UP001149009">
    <property type="component" value="Unassembled WGS sequence"/>
</dbReference>
<sequence length="50" mass="5499">MEHGQLCPLAKASEILAERWTLLVIRQLLSGDLEAPEAAICVGLFARDCF</sequence>
<dbReference type="RefSeq" id="WP_261515941.1">
    <property type="nucleotide sequence ID" value="NZ_JAODNV010000012.1"/>
</dbReference>
<evidence type="ECO:0000313" key="2">
    <source>
        <dbReference type="Proteomes" id="UP001149009"/>
    </source>
</evidence>
<organism evidence="1 2">
    <name type="scientific">Chelativorans petroleitrophicus</name>
    <dbReference type="NCBI Taxonomy" id="2975484"/>
    <lineage>
        <taxon>Bacteria</taxon>
        <taxon>Pseudomonadati</taxon>
        <taxon>Pseudomonadota</taxon>
        <taxon>Alphaproteobacteria</taxon>
        <taxon>Hyphomicrobiales</taxon>
        <taxon>Phyllobacteriaceae</taxon>
        <taxon>Chelativorans</taxon>
    </lineage>
</organism>
<evidence type="ECO:0000313" key="1">
    <source>
        <dbReference type="EMBL" id="MCT8991046.1"/>
    </source>
</evidence>
<dbReference type="Gene3D" id="1.10.10.10">
    <property type="entry name" value="Winged helix-like DNA-binding domain superfamily/Winged helix DNA-binding domain"/>
    <property type="match status" value="1"/>
</dbReference>
<dbReference type="AlphaFoldDB" id="A0A9X2XAF0"/>
<comment type="caution">
    <text evidence="1">The sequence shown here is derived from an EMBL/GenBank/DDBJ whole genome shotgun (WGS) entry which is preliminary data.</text>
</comment>
<proteinExistence type="predicted"/>